<gene>
    <name evidence="4" type="ORF">BKA67DRAFT_570465</name>
</gene>
<dbReference type="PROSITE" id="PS00463">
    <property type="entry name" value="ZN2_CY6_FUNGAL_1"/>
    <property type="match status" value="1"/>
</dbReference>
<dbReference type="AlphaFoldDB" id="A0A9P8UK71"/>
<dbReference type="InterPro" id="IPR036864">
    <property type="entry name" value="Zn2-C6_fun-type_DNA-bd_sf"/>
</dbReference>
<feature type="domain" description="Zn(2)-C6 fungal-type" evidence="3">
    <location>
        <begin position="37"/>
        <end position="66"/>
    </location>
</feature>
<dbReference type="Gene3D" id="4.10.240.10">
    <property type="entry name" value="Zn(2)-C6 fungal-type DNA-binding domain"/>
    <property type="match status" value="1"/>
</dbReference>
<dbReference type="Proteomes" id="UP000758603">
    <property type="component" value="Unassembled WGS sequence"/>
</dbReference>
<accession>A0A9P8UK71</accession>
<reference evidence="4" key="1">
    <citation type="journal article" date="2021" name="Nat. Commun.">
        <title>Genetic determinants of endophytism in the Arabidopsis root mycobiome.</title>
        <authorList>
            <person name="Mesny F."/>
            <person name="Miyauchi S."/>
            <person name="Thiergart T."/>
            <person name="Pickel B."/>
            <person name="Atanasova L."/>
            <person name="Karlsson M."/>
            <person name="Huettel B."/>
            <person name="Barry K.W."/>
            <person name="Haridas S."/>
            <person name="Chen C."/>
            <person name="Bauer D."/>
            <person name="Andreopoulos W."/>
            <person name="Pangilinan J."/>
            <person name="LaButti K."/>
            <person name="Riley R."/>
            <person name="Lipzen A."/>
            <person name="Clum A."/>
            <person name="Drula E."/>
            <person name="Henrissat B."/>
            <person name="Kohler A."/>
            <person name="Grigoriev I.V."/>
            <person name="Martin F.M."/>
            <person name="Hacquard S."/>
        </authorList>
    </citation>
    <scope>NUCLEOTIDE SEQUENCE</scope>
    <source>
        <strain evidence="4">MPI-SDFR-AT-0073</strain>
    </source>
</reference>
<dbReference type="InterPro" id="IPR052783">
    <property type="entry name" value="Metabolic/Drug-Res_Regulator"/>
</dbReference>
<keyword evidence="5" id="KW-1185">Reference proteome</keyword>
<dbReference type="PROSITE" id="PS50048">
    <property type="entry name" value="ZN2_CY6_FUNGAL_2"/>
    <property type="match status" value="1"/>
</dbReference>
<protein>
    <recommendedName>
        <fullName evidence="3">Zn(2)-C6 fungal-type domain-containing protein</fullName>
    </recommendedName>
</protein>
<proteinExistence type="predicted"/>
<dbReference type="PANTHER" id="PTHR47655:SF3">
    <property type="entry name" value="ZN(II)2CYS6 TRANSCRIPTION FACTOR (EUROFUNG)"/>
    <property type="match status" value="1"/>
</dbReference>
<dbReference type="InterPro" id="IPR001138">
    <property type="entry name" value="Zn2Cys6_DnaBD"/>
</dbReference>
<dbReference type="RefSeq" id="XP_045957871.1">
    <property type="nucleotide sequence ID" value="XM_046103163.1"/>
</dbReference>
<dbReference type="Pfam" id="PF00172">
    <property type="entry name" value="Zn_clus"/>
    <property type="match status" value="1"/>
</dbReference>
<sequence length="301" mass="33402">MKTTTSSLMTTGKTTTQQYSEQEKPYPYTRKSRIQRACEKCRQNKTRCDGTLPCKKCKDHNYMCVTSRPNTTKYKQVPAGYAEALENSQLTLVNTIHELYSMVRNGKSWDLGEPEINDQGRPLVHNIATLLGCVRPGSPLSVHTPLPQDETGLAELGAERQARQTNLQVAGEIQQETDGAWNVLERTAPLRIPDLYFEQTNRFVVANRVTNGSLSQGSISCVDHSGLTTSTELQLLNPPSLFNPADMGGSMPCNRAWASPTDGLLLPQLPQINFGNTSQQHHHGVSEWPYIVNGVFRQGDS</sequence>
<dbReference type="OrthoDB" id="4151048at2759"/>
<dbReference type="PANTHER" id="PTHR47655">
    <property type="entry name" value="QUINIC ACID UTILIZATION ACTIVATOR"/>
    <property type="match status" value="1"/>
</dbReference>
<evidence type="ECO:0000256" key="2">
    <source>
        <dbReference type="SAM" id="MobiDB-lite"/>
    </source>
</evidence>
<feature type="compositionally biased region" description="Low complexity" evidence="2">
    <location>
        <begin position="1"/>
        <end position="16"/>
    </location>
</feature>
<comment type="caution">
    <text evidence="4">The sequence shown here is derived from an EMBL/GenBank/DDBJ whole genome shotgun (WGS) entry which is preliminary data.</text>
</comment>
<dbReference type="CDD" id="cd00067">
    <property type="entry name" value="GAL4"/>
    <property type="match status" value="1"/>
</dbReference>
<feature type="region of interest" description="Disordered" evidence="2">
    <location>
        <begin position="1"/>
        <end position="27"/>
    </location>
</feature>
<keyword evidence="1" id="KW-0539">Nucleus</keyword>
<organism evidence="4 5">
    <name type="scientific">Truncatella angustata</name>
    <dbReference type="NCBI Taxonomy" id="152316"/>
    <lineage>
        <taxon>Eukaryota</taxon>
        <taxon>Fungi</taxon>
        <taxon>Dikarya</taxon>
        <taxon>Ascomycota</taxon>
        <taxon>Pezizomycotina</taxon>
        <taxon>Sordariomycetes</taxon>
        <taxon>Xylariomycetidae</taxon>
        <taxon>Amphisphaeriales</taxon>
        <taxon>Sporocadaceae</taxon>
        <taxon>Truncatella</taxon>
    </lineage>
</organism>
<dbReference type="GO" id="GO:0008270">
    <property type="term" value="F:zinc ion binding"/>
    <property type="evidence" value="ECO:0007669"/>
    <property type="project" value="InterPro"/>
</dbReference>
<dbReference type="GeneID" id="70132055"/>
<evidence type="ECO:0000313" key="5">
    <source>
        <dbReference type="Proteomes" id="UP000758603"/>
    </source>
</evidence>
<dbReference type="SUPFAM" id="SSF57701">
    <property type="entry name" value="Zn2/Cys6 DNA-binding domain"/>
    <property type="match status" value="1"/>
</dbReference>
<evidence type="ECO:0000259" key="3">
    <source>
        <dbReference type="PROSITE" id="PS50048"/>
    </source>
</evidence>
<dbReference type="GO" id="GO:0000981">
    <property type="term" value="F:DNA-binding transcription factor activity, RNA polymerase II-specific"/>
    <property type="evidence" value="ECO:0007669"/>
    <property type="project" value="InterPro"/>
</dbReference>
<evidence type="ECO:0000256" key="1">
    <source>
        <dbReference type="ARBA" id="ARBA00023242"/>
    </source>
</evidence>
<dbReference type="EMBL" id="JAGPXC010000005">
    <property type="protein sequence ID" value="KAH6653594.1"/>
    <property type="molecule type" value="Genomic_DNA"/>
</dbReference>
<name>A0A9P8UK71_9PEZI</name>
<dbReference type="SMART" id="SM00066">
    <property type="entry name" value="GAL4"/>
    <property type="match status" value="1"/>
</dbReference>
<evidence type="ECO:0000313" key="4">
    <source>
        <dbReference type="EMBL" id="KAH6653594.1"/>
    </source>
</evidence>